<evidence type="ECO:0000313" key="1">
    <source>
        <dbReference type="EMBL" id="KAJ7552690.1"/>
    </source>
</evidence>
<protein>
    <submittedName>
        <fullName evidence="1">Uncharacterized protein</fullName>
    </submittedName>
</protein>
<gene>
    <name evidence="1" type="ORF">O6H91_06G065000</name>
</gene>
<evidence type="ECO:0000313" key="2">
    <source>
        <dbReference type="Proteomes" id="UP001162992"/>
    </source>
</evidence>
<dbReference type="Proteomes" id="UP001162992">
    <property type="component" value="Chromosome 6"/>
</dbReference>
<name>A0ACC2DEI1_DIPCM</name>
<proteinExistence type="predicted"/>
<keyword evidence="2" id="KW-1185">Reference proteome</keyword>
<accession>A0ACC2DEI1</accession>
<sequence length="329" mass="35818">MAACVEASLLDGSRSSCPPLHHGLISLSPTASKAPAMVYMAGHSHSSLFCCSGSLKNHPQGMSRLKGEAYKRTGAVVFAGKGGGEAFPSVEKDGGTGLLSVDRTRSSKDVNGVLDYSAKELIRDVTRSPSEETLYRNFVDELVERMEMVLRNDDGTSAEDYKRRADFFTRINEIFVAQKNSEDRAVESDANPSSAAVVAKSPSKSADRNTEITVSGGKSVVDEMEEEVLTLEDLLMEHDDGTGAADYNRRAAIFGWSAEMVTARTQHSQRSINSLQLEERKFEDVLVLEEDNGRAASDYSRRAAIFGKNAELLVAASHKRAEKKRLGCL</sequence>
<comment type="caution">
    <text evidence="1">The sequence shown here is derived from an EMBL/GenBank/DDBJ whole genome shotgun (WGS) entry which is preliminary data.</text>
</comment>
<dbReference type="EMBL" id="CM055097">
    <property type="protein sequence ID" value="KAJ7552690.1"/>
    <property type="molecule type" value="Genomic_DNA"/>
</dbReference>
<reference evidence="2" key="1">
    <citation type="journal article" date="2024" name="Proc. Natl. Acad. Sci. U.S.A.">
        <title>Extraordinary preservation of gene collinearity over three hundred million years revealed in homosporous lycophytes.</title>
        <authorList>
            <person name="Li C."/>
            <person name="Wickell D."/>
            <person name="Kuo L.Y."/>
            <person name="Chen X."/>
            <person name="Nie B."/>
            <person name="Liao X."/>
            <person name="Peng D."/>
            <person name="Ji J."/>
            <person name="Jenkins J."/>
            <person name="Williams M."/>
            <person name="Shu S."/>
            <person name="Plott C."/>
            <person name="Barry K."/>
            <person name="Rajasekar S."/>
            <person name="Grimwood J."/>
            <person name="Han X."/>
            <person name="Sun S."/>
            <person name="Hou Z."/>
            <person name="He W."/>
            <person name="Dai G."/>
            <person name="Sun C."/>
            <person name="Schmutz J."/>
            <person name="Leebens-Mack J.H."/>
            <person name="Li F.W."/>
            <person name="Wang L."/>
        </authorList>
    </citation>
    <scope>NUCLEOTIDE SEQUENCE [LARGE SCALE GENOMIC DNA]</scope>
    <source>
        <strain evidence="2">cv. PW_Plant_1</strain>
    </source>
</reference>
<organism evidence="1 2">
    <name type="scientific">Diphasiastrum complanatum</name>
    <name type="common">Issler's clubmoss</name>
    <name type="synonym">Lycopodium complanatum</name>
    <dbReference type="NCBI Taxonomy" id="34168"/>
    <lineage>
        <taxon>Eukaryota</taxon>
        <taxon>Viridiplantae</taxon>
        <taxon>Streptophyta</taxon>
        <taxon>Embryophyta</taxon>
        <taxon>Tracheophyta</taxon>
        <taxon>Lycopodiopsida</taxon>
        <taxon>Lycopodiales</taxon>
        <taxon>Lycopodiaceae</taxon>
        <taxon>Lycopodioideae</taxon>
        <taxon>Diphasiastrum</taxon>
    </lineage>
</organism>